<organism evidence="2 3">
    <name type="scientific">Tropilaelaps mercedesae</name>
    <dbReference type="NCBI Taxonomy" id="418985"/>
    <lineage>
        <taxon>Eukaryota</taxon>
        <taxon>Metazoa</taxon>
        <taxon>Ecdysozoa</taxon>
        <taxon>Arthropoda</taxon>
        <taxon>Chelicerata</taxon>
        <taxon>Arachnida</taxon>
        <taxon>Acari</taxon>
        <taxon>Parasitiformes</taxon>
        <taxon>Mesostigmata</taxon>
        <taxon>Gamasina</taxon>
        <taxon>Dermanyssoidea</taxon>
        <taxon>Laelapidae</taxon>
        <taxon>Tropilaelaps</taxon>
    </lineage>
</organism>
<comment type="caution">
    <text evidence="2">The sequence shown here is derived from an EMBL/GenBank/DDBJ whole genome shotgun (WGS) entry which is preliminary data.</text>
</comment>
<dbReference type="Proteomes" id="UP000192247">
    <property type="component" value="Unassembled WGS sequence"/>
</dbReference>
<dbReference type="InterPro" id="IPR036671">
    <property type="entry name" value="DPH_MB_sf"/>
</dbReference>
<sequence length="173" mass="19396">MEVDRFRRERRHDARKCLDHVRLASRQLERTRSLLLLAFMAMPNAVIDSTGPVGRAYVAPSLSWLYTLTVCTQLTLRCVDGPGQQQLCHGCTSLFIESGCVRGRGGNRRQMSPRAPNSFAIRLQWNGEEVATCPSCSLVIKVIYNPEDFADETEEEKPLKGKESLPTAIKTSN</sequence>
<dbReference type="EMBL" id="MNPL01015999">
    <property type="protein sequence ID" value="OQR70835.1"/>
    <property type="molecule type" value="Genomic_DNA"/>
</dbReference>
<reference evidence="2 3" key="1">
    <citation type="journal article" date="2017" name="Gigascience">
        <title>Draft genome of the honey bee ectoparasitic mite, Tropilaelaps mercedesae, is shaped by the parasitic life history.</title>
        <authorList>
            <person name="Dong X."/>
            <person name="Armstrong S.D."/>
            <person name="Xia D."/>
            <person name="Makepeace B.L."/>
            <person name="Darby A.C."/>
            <person name="Kadowaki T."/>
        </authorList>
    </citation>
    <scope>NUCLEOTIDE SEQUENCE [LARGE SCALE GENOMIC DNA]</scope>
    <source>
        <strain evidence="2">Wuxi-XJTLU</strain>
    </source>
</reference>
<dbReference type="SUPFAM" id="SSF144217">
    <property type="entry name" value="CSL zinc finger"/>
    <property type="match status" value="1"/>
</dbReference>
<gene>
    <name evidence="2" type="ORF">BIW11_11373</name>
</gene>
<keyword evidence="3" id="KW-1185">Reference proteome</keyword>
<feature type="region of interest" description="Disordered" evidence="1">
    <location>
        <begin position="151"/>
        <end position="173"/>
    </location>
</feature>
<dbReference type="AlphaFoldDB" id="A0A1V9XBB1"/>
<dbReference type="OrthoDB" id="66964at2759"/>
<dbReference type="STRING" id="418985.A0A1V9XBB1"/>
<evidence type="ECO:0000313" key="2">
    <source>
        <dbReference type="EMBL" id="OQR70835.1"/>
    </source>
</evidence>
<accession>A0A1V9XBB1</accession>
<proteinExistence type="predicted"/>
<protein>
    <submittedName>
        <fullName evidence="2">DPH3-like</fullName>
    </submittedName>
</protein>
<evidence type="ECO:0000256" key="1">
    <source>
        <dbReference type="SAM" id="MobiDB-lite"/>
    </source>
</evidence>
<dbReference type="InParanoid" id="A0A1V9XBB1"/>
<name>A0A1V9XBB1_9ACAR</name>
<evidence type="ECO:0000313" key="3">
    <source>
        <dbReference type="Proteomes" id="UP000192247"/>
    </source>
</evidence>
<dbReference type="Gene3D" id="3.10.660.10">
    <property type="entry name" value="DPH Zinc finger"/>
    <property type="match status" value="1"/>
</dbReference>